<feature type="non-terminal residue" evidence="1">
    <location>
        <position position="1"/>
    </location>
</feature>
<gene>
    <name evidence="1" type="ORF">g.19140</name>
</gene>
<dbReference type="AlphaFoldDB" id="A0A1E1WGD8"/>
<dbReference type="OrthoDB" id="6070751at2759"/>
<protein>
    <submittedName>
        <fullName evidence="1">Uncharacterized protein</fullName>
    </submittedName>
</protein>
<feature type="non-terminal residue" evidence="1">
    <location>
        <position position="204"/>
    </location>
</feature>
<organism evidence="1">
    <name type="scientific">Pectinophora gossypiella</name>
    <name type="common">Cotton pink bollworm</name>
    <name type="synonym">Depressaria gossypiella</name>
    <dbReference type="NCBI Taxonomy" id="13191"/>
    <lineage>
        <taxon>Eukaryota</taxon>
        <taxon>Metazoa</taxon>
        <taxon>Ecdysozoa</taxon>
        <taxon>Arthropoda</taxon>
        <taxon>Hexapoda</taxon>
        <taxon>Insecta</taxon>
        <taxon>Pterygota</taxon>
        <taxon>Neoptera</taxon>
        <taxon>Endopterygota</taxon>
        <taxon>Lepidoptera</taxon>
        <taxon>Glossata</taxon>
        <taxon>Ditrysia</taxon>
        <taxon>Gelechioidea</taxon>
        <taxon>Gelechiidae</taxon>
        <taxon>Apatetrinae</taxon>
        <taxon>Pectinophora</taxon>
    </lineage>
</organism>
<evidence type="ECO:0000313" key="1">
    <source>
        <dbReference type="EMBL" id="JAT85931.1"/>
    </source>
</evidence>
<name>A0A1E1WGD8_PECGO</name>
<reference evidence="1" key="1">
    <citation type="submission" date="2015-09" db="EMBL/GenBank/DDBJ databases">
        <title>De novo assembly of Pectinophora gossypiella (Pink Bollworm) gut transcriptome.</title>
        <authorList>
            <person name="Tassone E.E."/>
        </authorList>
    </citation>
    <scope>NUCLEOTIDE SEQUENCE</scope>
</reference>
<proteinExistence type="predicted"/>
<sequence>ETICPVLAELKRSVASARPSDIQQEEHVSELSEVSFAKTLATPICELNQNIVVLNQMIVENIESIKESTEVISTIAEPLHELHTTLEVLQQEVISQYGEDISTYDVSVNIASAVQNLQSCIVMIQEQAGVEAVDDMSTLEDISGIKTTADTIPSDRLILPTAEETVAEQALESLSQDLEASATAQALQSLKEHITVLQTPEIID</sequence>
<accession>A0A1E1WGD8</accession>
<dbReference type="EMBL" id="GDQN01005123">
    <property type="protein sequence ID" value="JAT85931.1"/>
    <property type="molecule type" value="Transcribed_RNA"/>
</dbReference>